<organism evidence="2 3">
    <name type="scientific">Didymella pomorum</name>
    <dbReference type="NCBI Taxonomy" id="749634"/>
    <lineage>
        <taxon>Eukaryota</taxon>
        <taxon>Fungi</taxon>
        <taxon>Dikarya</taxon>
        <taxon>Ascomycota</taxon>
        <taxon>Pezizomycotina</taxon>
        <taxon>Dothideomycetes</taxon>
        <taxon>Pleosporomycetidae</taxon>
        <taxon>Pleosporales</taxon>
        <taxon>Pleosporineae</taxon>
        <taxon>Didymellaceae</taxon>
        <taxon>Didymella</taxon>
    </lineage>
</organism>
<dbReference type="Proteomes" id="UP001140510">
    <property type="component" value="Unassembled WGS sequence"/>
</dbReference>
<reference evidence="2" key="1">
    <citation type="submission" date="2022-10" db="EMBL/GenBank/DDBJ databases">
        <title>Tapping the CABI collections for fungal endophytes: first genome assemblies for Collariella, Neodidymelliopsis, Ascochyta clinopodiicola, Didymella pomorum, Didymosphaeria variabile, Neocosmospora piperis and Neocucurbitaria cava.</title>
        <authorList>
            <person name="Hill R."/>
        </authorList>
    </citation>
    <scope>NUCLEOTIDE SEQUENCE</scope>
    <source>
        <strain evidence="2">IMI 355091</strain>
    </source>
</reference>
<evidence type="ECO:0000313" key="3">
    <source>
        <dbReference type="Proteomes" id="UP001140510"/>
    </source>
</evidence>
<feature type="region of interest" description="Disordered" evidence="1">
    <location>
        <begin position="667"/>
        <end position="707"/>
    </location>
</feature>
<feature type="compositionally biased region" description="Basic and acidic residues" evidence="1">
    <location>
        <begin position="367"/>
        <end position="376"/>
    </location>
</feature>
<name>A0A9W8ZHQ1_9PLEO</name>
<protein>
    <submittedName>
        <fullName evidence="2">Uncharacterized protein</fullName>
    </submittedName>
</protein>
<sequence>MPPTLHPYLKRGLDFDASPVHPSDLVEDLLAEHHNAQDDSSKRRRVEAIASLCLKGRAPLILTSRLKGPFQGWQNPWAEKEKEGRGGVSKDGVRQAQAQRKTRSKAPQVPSPEASRAVGHTEEHLYSQSELEPLPAAAPIPDDKDHSGGTEFFSVDTEQFIANNSPINPFWLRRPATSISFPTNSQSDKSPSVIRKRDHRYSSRKSLQLAPSKEPLGGPRLPTCATLPDELWSSASGSMDILSVARPATVPKYQATEESPPHGSSTKDVPDSSRLREDSVQEEEARSSQAAQHAQIEAAVETPTSLSSLLRDSTAIPLDAQIPHPLCAQSFDSLVPGTTHKMLSTVQVPQSSLTRVPIGAGSQNGPSREDIQRSAERLVSSTPKSTIKQEGPSNDRTVAKGPSLSKKQRHDQVASPAPDSSTGFVYRRVGQPKNGIGNLSREKLRAVSFSSSSTPKKKTRDSHEAPLDTIAPVEEAEVPEDSANVVVNAAEETAAQEAEHEAVEEEEEPRKDDQQESYKSRQSQYSTQAAMLVAQLEFQEDSSQSSISSATLRPWSQPAQNTSPPLLAQPSPAITPLSVFNARTDLSFNDLAGNNALDAPPISTQDLFNAASPFAFSTVKKKSQRPRRTSMRFTLTNLNESVTAKSPNPLVERVPFKEKHTSTMWSLTHEKSSMNSSKPTSQSPQRTTDDVELPQLDFHTSLDFGPNADFTDYFLKGLNNKS</sequence>
<accession>A0A9W8ZHQ1</accession>
<feature type="compositionally biased region" description="Basic residues" evidence="1">
    <location>
        <begin position="194"/>
        <end position="203"/>
    </location>
</feature>
<dbReference type="EMBL" id="JAPEVA010000020">
    <property type="protein sequence ID" value="KAJ4407616.1"/>
    <property type="molecule type" value="Genomic_DNA"/>
</dbReference>
<gene>
    <name evidence="2" type="ORF">N0V91_003885</name>
</gene>
<feature type="compositionally biased region" description="Basic and acidic residues" evidence="1">
    <location>
        <begin position="508"/>
        <end position="519"/>
    </location>
</feature>
<feature type="compositionally biased region" description="Basic and acidic residues" evidence="1">
    <location>
        <begin position="268"/>
        <end position="286"/>
    </location>
</feature>
<feature type="compositionally biased region" description="Polar residues" evidence="1">
    <location>
        <begin position="180"/>
        <end position="190"/>
    </location>
</feature>
<feature type="region of interest" description="Disordered" evidence="1">
    <location>
        <begin position="72"/>
        <end position="129"/>
    </location>
</feature>
<feature type="compositionally biased region" description="Low complexity" evidence="1">
    <location>
        <begin position="483"/>
        <end position="496"/>
    </location>
</feature>
<feature type="compositionally biased region" description="Polar residues" evidence="1">
    <location>
        <begin position="379"/>
        <end position="396"/>
    </location>
</feature>
<dbReference type="AlphaFoldDB" id="A0A9W8ZHQ1"/>
<evidence type="ECO:0000313" key="2">
    <source>
        <dbReference type="EMBL" id="KAJ4407616.1"/>
    </source>
</evidence>
<feature type="region of interest" description="Disordered" evidence="1">
    <location>
        <begin position="180"/>
        <end position="221"/>
    </location>
</feature>
<feature type="region of interest" description="Disordered" evidence="1">
    <location>
        <begin position="545"/>
        <end position="569"/>
    </location>
</feature>
<proteinExistence type="predicted"/>
<dbReference type="OrthoDB" id="5419922at2759"/>
<evidence type="ECO:0000256" key="1">
    <source>
        <dbReference type="SAM" id="MobiDB-lite"/>
    </source>
</evidence>
<comment type="caution">
    <text evidence="2">The sequence shown here is derived from an EMBL/GenBank/DDBJ whole genome shotgun (WGS) entry which is preliminary data.</text>
</comment>
<feature type="region of interest" description="Disordered" evidence="1">
    <location>
        <begin position="348"/>
        <end position="524"/>
    </location>
</feature>
<feature type="region of interest" description="Disordered" evidence="1">
    <location>
        <begin position="253"/>
        <end position="294"/>
    </location>
</feature>
<feature type="compositionally biased region" description="Polar residues" evidence="1">
    <location>
        <begin position="673"/>
        <end position="686"/>
    </location>
</feature>
<keyword evidence="3" id="KW-1185">Reference proteome</keyword>